<reference evidence="2" key="1">
    <citation type="journal article" date="2020" name="Nat. Commun.">
        <title>Genome assembly of wild tea tree DASZ reveals pedigree and selection history of tea varieties.</title>
        <authorList>
            <person name="Zhang W."/>
            <person name="Zhang Y."/>
            <person name="Qiu H."/>
            <person name="Guo Y."/>
            <person name="Wan H."/>
            <person name="Zhang X."/>
            <person name="Scossa F."/>
            <person name="Alseekh S."/>
            <person name="Zhang Q."/>
            <person name="Wang P."/>
            <person name="Xu L."/>
            <person name="Schmidt M.H."/>
            <person name="Jia X."/>
            <person name="Li D."/>
            <person name="Zhu A."/>
            <person name="Guo F."/>
            <person name="Chen W."/>
            <person name="Ni D."/>
            <person name="Usadel B."/>
            <person name="Fernie A.R."/>
            <person name="Wen W."/>
        </authorList>
    </citation>
    <scope>NUCLEOTIDE SEQUENCE [LARGE SCALE GENOMIC DNA]</scope>
    <source>
        <strain evidence="2">cv. G240</strain>
    </source>
</reference>
<dbReference type="EMBL" id="JACBKZ010000014">
    <property type="protein sequence ID" value="KAF5934495.1"/>
    <property type="molecule type" value="Genomic_DNA"/>
</dbReference>
<dbReference type="Proteomes" id="UP000593564">
    <property type="component" value="Unassembled WGS sequence"/>
</dbReference>
<proteinExistence type="predicted"/>
<accession>A0A7J7G2F6</accession>
<dbReference type="AlphaFoldDB" id="A0A7J7G2F6"/>
<sequence length="90" mass="10208">MPSCPLIYDTSARTGNRTLECQTQKSGHARAQGGLLELQDTRIKYIRSSAKTSPLERRFPPPRIFTDKALPARALTYPLERDPLERRKPA</sequence>
<evidence type="ECO:0000313" key="1">
    <source>
        <dbReference type="EMBL" id="KAF5934495.1"/>
    </source>
</evidence>
<gene>
    <name evidence="1" type="ORF">HYC85_030666</name>
</gene>
<comment type="caution">
    <text evidence="1">The sequence shown here is derived from an EMBL/GenBank/DDBJ whole genome shotgun (WGS) entry which is preliminary data.</text>
</comment>
<organism evidence="1 2">
    <name type="scientific">Camellia sinensis</name>
    <name type="common">Tea plant</name>
    <name type="synonym">Thea sinensis</name>
    <dbReference type="NCBI Taxonomy" id="4442"/>
    <lineage>
        <taxon>Eukaryota</taxon>
        <taxon>Viridiplantae</taxon>
        <taxon>Streptophyta</taxon>
        <taxon>Embryophyta</taxon>
        <taxon>Tracheophyta</taxon>
        <taxon>Spermatophyta</taxon>
        <taxon>Magnoliopsida</taxon>
        <taxon>eudicotyledons</taxon>
        <taxon>Gunneridae</taxon>
        <taxon>Pentapetalae</taxon>
        <taxon>asterids</taxon>
        <taxon>Ericales</taxon>
        <taxon>Theaceae</taxon>
        <taxon>Camellia</taxon>
    </lineage>
</organism>
<keyword evidence="2" id="KW-1185">Reference proteome</keyword>
<name>A0A7J7G2F6_CAMSI</name>
<protein>
    <submittedName>
        <fullName evidence="1">Uncharacterized protein</fullName>
    </submittedName>
</protein>
<reference evidence="1 2" key="2">
    <citation type="submission" date="2020-07" db="EMBL/GenBank/DDBJ databases">
        <title>Genome assembly of wild tea tree DASZ reveals pedigree and selection history of tea varieties.</title>
        <authorList>
            <person name="Zhang W."/>
        </authorList>
    </citation>
    <scope>NUCLEOTIDE SEQUENCE [LARGE SCALE GENOMIC DNA]</scope>
    <source>
        <strain evidence="2">cv. G240</strain>
        <tissue evidence="1">Leaf</tissue>
    </source>
</reference>
<evidence type="ECO:0000313" key="2">
    <source>
        <dbReference type="Proteomes" id="UP000593564"/>
    </source>
</evidence>